<dbReference type="Proteomes" id="UP001174694">
    <property type="component" value="Unassembled WGS sequence"/>
</dbReference>
<proteinExistence type="predicted"/>
<protein>
    <recommendedName>
        <fullName evidence="3">N-acetyltransferase domain-containing protein</fullName>
    </recommendedName>
</protein>
<evidence type="ECO:0000313" key="2">
    <source>
        <dbReference type="Proteomes" id="UP001174694"/>
    </source>
</evidence>
<sequence>MASAQKPRLRLRKATPTDVPDIVRVHAEAFGPGIMDHIMYPGGFTEDARAKFGATFFPAPDPSKPSSGETIIVVVERAPEDGVDDAPGEIVAFGKWIIYRGPRPEEEWNVAAREMTQEMLGEGADLVAYKAFIADHHYMRKKAMKGDPALYLNILACTPKHGRLGAGSTILRWGSELADKEGLVAWLEASPQGFPLYSKFGFKAVDVQDLEITERFGAIHDGVEDWGTNSAVDLAGPLPKGVFRTVMMRREPQAVPSS</sequence>
<dbReference type="PANTHER" id="PTHR42791:SF17">
    <property type="entry name" value="ACETYLTRANSFERASE, GNAT FAMILY FAMILY (AFU_ORTHOLOGUE AFUA_8G05690)"/>
    <property type="match status" value="1"/>
</dbReference>
<gene>
    <name evidence="1" type="ORF">NKR23_g216</name>
</gene>
<dbReference type="PANTHER" id="PTHR42791">
    <property type="entry name" value="GNAT FAMILY ACETYLTRANSFERASE"/>
    <property type="match status" value="1"/>
</dbReference>
<dbReference type="Gene3D" id="3.40.630.30">
    <property type="match status" value="1"/>
</dbReference>
<comment type="caution">
    <text evidence="1">The sequence shown here is derived from an EMBL/GenBank/DDBJ whole genome shotgun (WGS) entry which is preliminary data.</text>
</comment>
<organism evidence="1 2">
    <name type="scientific">Pleurostoma richardsiae</name>
    <dbReference type="NCBI Taxonomy" id="41990"/>
    <lineage>
        <taxon>Eukaryota</taxon>
        <taxon>Fungi</taxon>
        <taxon>Dikarya</taxon>
        <taxon>Ascomycota</taxon>
        <taxon>Pezizomycotina</taxon>
        <taxon>Sordariomycetes</taxon>
        <taxon>Sordariomycetidae</taxon>
        <taxon>Calosphaeriales</taxon>
        <taxon>Pleurostomataceae</taxon>
        <taxon>Pleurostoma</taxon>
    </lineage>
</organism>
<evidence type="ECO:0000313" key="1">
    <source>
        <dbReference type="EMBL" id="KAJ9157536.1"/>
    </source>
</evidence>
<dbReference type="InterPro" id="IPR016181">
    <property type="entry name" value="Acyl_CoA_acyltransferase"/>
</dbReference>
<dbReference type="EMBL" id="JANBVO010000001">
    <property type="protein sequence ID" value="KAJ9157536.1"/>
    <property type="molecule type" value="Genomic_DNA"/>
</dbReference>
<dbReference type="SUPFAM" id="SSF55729">
    <property type="entry name" value="Acyl-CoA N-acyltransferases (Nat)"/>
    <property type="match status" value="1"/>
</dbReference>
<dbReference type="AlphaFoldDB" id="A0AA38VQP2"/>
<accession>A0AA38VQP2</accession>
<reference evidence="1" key="1">
    <citation type="submission" date="2022-07" db="EMBL/GenBank/DDBJ databases">
        <title>Fungi with potential for degradation of polypropylene.</title>
        <authorList>
            <person name="Gostincar C."/>
        </authorList>
    </citation>
    <scope>NUCLEOTIDE SEQUENCE</scope>
    <source>
        <strain evidence="1">EXF-13308</strain>
    </source>
</reference>
<dbReference type="InterPro" id="IPR052523">
    <property type="entry name" value="Trichothecene_AcTrans"/>
</dbReference>
<name>A0AA38VQP2_9PEZI</name>
<evidence type="ECO:0008006" key="3">
    <source>
        <dbReference type="Google" id="ProtNLM"/>
    </source>
</evidence>
<keyword evidence="2" id="KW-1185">Reference proteome</keyword>